<dbReference type="GO" id="GO:0000027">
    <property type="term" value="P:ribosomal large subunit assembly"/>
    <property type="evidence" value="ECO:0007669"/>
    <property type="project" value="TreeGrafter"/>
</dbReference>
<evidence type="ECO:0000256" key="1">
    <source>
        <dbReference type="ARBA" id="ARBA00004604"/>
    </source>
</evidence>
<dbReference type="InterPro" id="IPR019775">
    <property type="entry name" value="WD40_repeat_CS"/>
</dbReference>
<evidence type="ECO:0000256" key="9">
    <source>
        <dbReference type="PROSITE-ProRule" id="PRU00221"/>
    </source>
</evidence>
<feature type="repeat" description="WD" evidence="9">
    <location>
        <begin position="400"/>
        <end position="432"/>
    </location>
</feature>
<dbReference type="InterPro" id="IPR001680">
    <property type="entry name" value="WD40_rpt"/>
</dbReference>
<accession>A0A9P4I0A3</accession>
<dbReference type="SMART" id="SM00320">
    <property type="entry name" value="WD40"/>
    <property type="match status" value="8"/>
</dbReference>
<keyword evidence="3" id="KW-0677">Repeat</keyword>
<dbReference type="PRINTS" id="PR00320">
    <property type="entry name" value="GPROTEINBRPT"/>
</dbReference>
<evidence type="ECO:0000313" key="12">
    <source>
        <dbReference type="Proteomes" id="UP000799776"/>
    </source>
</evidence>
<dbReference type="Pfam" id="PF00400">
    <property type="entry name" value="WD40"/>
    <property type="match status" value="7"/>
</dbReference>
<dbReference type="SUPFAM" id="SSF50978">
    <property type="entry name" value="WD40 repeat-like"/>
    <property type="match status" value="1"/>
</dbReference>
<feature type="repeat" description="WD" evidence="9">
    <location>
        <begin position="143"/>
        <end position="185"/>
    </location>
</feature>
<dbReference type="InterPro" id="IPR015943">
    <property type="entry name" value="WD40/YVTN_repeat-like_dom_sf"/>
</dbReference>
<evidence type="ECO:0000256" key="5">
    <source>
        <dbReference type="ARBA" id="ARBA00061016"/>
    </source>
</evidence>
<evidence type="ECO:0000256" key="10">
    <source>
        <dbReference type="SAM" id="MobiDB-lite"/>
    </source>
</evidence>
<reference evidence="11" key="1">
    <citation type="journal article" date="2020" name="Stud. Mycol.">
        <title>101 Dothideomycetes genomes: a test case for predicting lifestyles and emergence of pathogens.</title>
        <authorList>
            <person name="Haridas S."/>
            <person name="Albert R."/>
            <person name="Binder M."/>
            <person name="Bloem J."/>
            <person name="Labutti K."/>
            <person name="Salamov A."/>
            <person name="Andreopoulos B."/>
            <person name="Baker S."/>
            <person name="Barry K."/>
            <person name="Bills G."/>
            <person name="Bluhm B."/>
            <person name="Cannon C."/>
            <person name="Castanera R."/>
            <person name="Culley D."/>
            <person name="Daum C."/>
            <person name="Ezra D."/>
            <person name="Gonzalez J."/>
            <person name="Henrissat B."/>
            <person name="Kuo A."/>
            <person name="Liang C."/>
            <person name="Lipzen A."/>
            <person name="Lutzoni F."/>
            <person name="Magnuson J."/>
            <person name="Mondo S."/>
            <person name="Nolan M."/>
            <person name="Ohm R."/>
            <person name="Pangilinan J."/>
            <person name="Park H.-J."/>
            <person name="Ramirez L."/>
            <person name="Alfaro M."/>
            <person name="Sun H."/>
            <person name="Tritt A."/>
            <person name="Yoshinaga Y."/>
            <person name="Zwiers L.-H."/>
            <person name="Turgeon B."/>
            <person name="Goodwin S."/>
            <person name="Spatafora J."/>
            <person name="Crous P."/>
            <person name="Grigoriev I."/>
        </authorList>
    </citation>
    <scope>NUCLEOTIDE SEQUENCE</scope>
    <source>
        <strain evidence="11">CBS 121410</strain>
    </source>
</reference>
<name>A0A9P4I0A3_9PEZI</name>
<feature type="repeat" description="WD" evidence="9">
    <location>
        <begin position="484"/>
        <end position="517"/>
    </location>
</feature>
<dbReference type="InterPro" id="IPR036322">
    <property type="entry name" value="WD40_repeat_dom_sf"/>
</dbReference>
<evidence type="ECO:0000256" key="2">
    <source>
        <dbReference type="ARBA" id="ARBA00022574"/>
    </source>
</evidence>
<keyword evidence="4" id="KW-0539">Nucleus</keyword>
<protein>
    <recommendedName>
        <fullName evidence="6">Ribosome assembly protein 4</fullName>
    </recommendedName>
    <alternativeName>
        <fullName evidence="8">Notchless protein homolog 1</fullName>
    </alternativeName>
    <alternativeName>
        <fullName evidence="7">Ribosome biogenesis factor RSA4</fullName>
    </alternativeName>
</protein>
<dbReference type="EMBL" id="ML978712">
    <property type="protein sequence ID" value="KAF2091158.1"/>
    <property type="molecule type" value="Genomic_DNA"/>
</dbReference>
<evidence type="ECO:0000256" key="3">
    <source>
        <dbReference type="ARBA" id="ARBA00022737"/>
    </source>
</evidence>
<keyword evidence="12" id="KW-1185">Reference proteome</keyword>
<comment type="subcellular location">
    <subcellularLocation>
        <location evidence="1">Nucleus</location>
        <location evidence="1">Nucleolus</location>
    </subcellularLocation>
</comment>
<comment type="caution">
    <text evidence="11">The sequence shown here is derived from an EMBL/GenBank/DDBJ whole genome shotgun (WGS) entry which is preliminary data.</text>
</comment>
<dbReference type="PROSITE" id="PS50082">
    <property type="entry name" value="WD_REPEATS_2"/>
    <property type="match status" value="7"/>
</dbReference>
<evidence type="ECO:0000256" key="4">
    <source>
        <dbReference type="ARBA" id="ARBA00023242"/>
    </source>
</evidence>
<dbReference type="PANTHER" id="PTHR19848">
    <property type="entry name" value="WD40 REPEAT PROTEIN"/>
    <property type="match status" value="1"/>
</dbReference>
<dbReference type="InterPro" id="IPR001632">
    <property type="entry name" value="WD40_G-protein_beta-like"/>
</dbReference>
<organism evidence="11 12">
    <name type="scientific">Saccharata proteae CBS 121410</name>
    <dbReference type="NCBI Taxonomy" id="1314787"/>
    <lineage>
        <taxon>Eukaryota</taxon>
        <taxon>Fungi</taxon>
        <taxon>Dikarya</taxon>
        <taxon>Ascomycota</taxon>
        <taxon>Pezizomycotina</taxon>
        <taxon>Dothideomycetes</taxon>
        <taxon>Dothideomycetes incertae sedis</taxon>
        <taxon>Botryosphaeriales</taxon>
        <taxon>Saccharataceae</taxon>
        <taxon>Saccharata</taxon>
    </lineage>
</organism>
<feature type="region of interest" description="Disordered" evidence="10">
    <location>
        <begin position="1"/>
        <end position="24"/>
    </location>
</feature>
<dbReference type="PROSITE" id="PS00678">
    <property type="entry name" value="WD_REPEATS_1"/>
    <property type="match status" value="1"/>
</dbReference>
<sequence length="517" mass="56089">MSTVPPPPSKRQKREAAAVTSKQAEVPSIPDGIIRVRFVDQATGETGDLPTVSVPLAQAQVKNLETLLNSLKGQNDAADRIPYRFYYKMEGDGAKDTPLPESGDLYNTIIKPGKADTEKTATLHFAPQAVFRVAPVSRCSAQISGHGEAVLAVQFSPRTSSRMVSGSGDSTARILDCDTGTPVHTLKGHTSWVLAVSWSPSDDMIATGSMDNTVRLWDPKTGQALGGPMKGHSKWVTNLAWEPYHLQSPGRPRFASSSKDATVRVWDAVGRKVDFVLSGHTDTVSCVKWGGTGVIYTASHDRSVKVWDASKGTLLHTLKGHAHWVNHLALSTDFVLRTAYHDHTGVIPTTDEEKRAKAKQRFETAATTNNKIVERLVTASDDLTMHLWEPSSTTKPLARMTGHAKQVNHVTFSPDGLYIASAAFDNQVKLWNGGTGAFIAMLRGHVAAVYQCCFSPDSRLLVSASKDATLKVWNVAARSLAKDIPGPVDEVYAVDWSPDGMRVGSGGKDKVVRLFRE</sequence>
<evidence type="ECO:0000256" key="7">
    <source>
        <dbReference type="ARBA" id="ARBA00077034"/>
    </source>
</evidence>
<evidence type="ECO:0000256" key="8">
    <source>
        <dbReference type="ARBA" id="ARBA00080836"/>
    </source>
</evidence>
<evidence type="ECO:0000313" key="11">
    <source>
        <dbReference type="EMBL" id="KAF2091158.1"/>
    </source>
</evidence>
<dbReference type="PROSITE" id="PS50294">
    <property type="entry name" value="WD_REPEATS_REGION"/>
    <property type="match status" value="6"/>
</dbReference>
<gene>
    <name evidence="11" type="ORF">K490DRAFT_71387</name>
</gene>
<feature type="repeat" description="WD" evidence="9">
    <location>
        <begin position="229"/>
        <end position="267"/>
    </location>
</feature>
<dbReference type="Proteomes" id="UP000799776">
    <property type="component" value="Unassembled WGS sequence"/>
</dbReference>
<dbReference type="AlphaFoldDB" id="A0A9P4I0A3"/>
<dbReference type="Gene3D" id="2.130.10.10">
    <property type="entry name" value="YVTN repeat-like/Quinoprotein amine dehydrogenase"/>
    <property type="match status" value="1"/>
</dbReference>
<dbReference type="OrthoDB" id="10267436at2759"/>
<dbReference type="PANTHER" id="PTHR19848:SF0">
    <property type="entry name" value="NOTCHLESS PROTEIN HOMOLOG 1"/>
    <property type="match status" value="1"/>
</dbReference>
<keyword evidence="2 9" id="KW-0853">WD repeat</keyword>
<feature type="repeat" description="WD" evidence="9">
    <location>
        <begin position="186"/>
        <end position="227"/>
    </location>
</feature>
<dbReference type="FunFam" id="2.130.10.10:FF:000092">
    <property type="entry name" value="notchless protein homolog"/>
    <property type="match status" value="1"/>
</dbReference>
<dbReference type="InterPro" id="IPR020472">
    <property type="entry name" value="WD40_PAC1"/>
</dbReference>
<proteinExistence type="inferred from homology"/>
<dbReference type="CDD" id="cd00200">
    <property type="entry name" value="WD40"/>
    <property type="match status" value="1"/>
</dbReference>
<feature type="repeat" description="WD" evidence="9">
    <location>
        <begin position="277"/>
        <end position="317"/>
    </location>
</feature>
<feature type="repeat" description="WD" evidence="9">
    <location>
        <begin position="442"/>
        <end position="483"/>
    </location>
</feature>
<evidence type="ECO:0000256" key="6">
    <source>
        <dbReference type="ARBA" id="ARBA00068030"/>
    </source>
</evidence>
<dbReference type="GO" id="GO:0005730">
    <property type="term" value="C:nucleolus"/>
    <property type="evidence" value="ECO:0007669"/>
    <property type="project" value="UniProtKB-SubCell"/>
</dbReference>
<dbReference type="PRINTS" id="PR00319">
    <property type="entry name" value="GPROTEINB"/>
</dbReference>
<comment type="similarity">
    <text evidence="5">Belongs to the NLE1/RSA4 family.</text>
</comment>